<dbReference type="SMART" id="SM00256">
    <property type="entry name" value="FBOX"/>
    <property type="match status" value="1"/>
</dbReference>
<accession>A0AAD3SR71</accession>
<protein>
    <recommendedName>
        <fullName evidence="1">F-box domain-containing protein</fullName>
    </recommendedName>
</protein>
<proteinExistence type="predicted"/>
<dbReference type="CDD" id="cd22157">
    <property type="entry name" value="F-box_AtFBW1-like"/>
    <property type="match status" value="1"/>
</dbReference>
<reference evidence="2" key="1">
    <citation type="submission" date="2023-05" db="EMBL/GenBank/DDBJ databases">
        <title>Nepenthes gracilis genome sequencing.</title>
        <authorList>
            <person name="Fukushima K."/>
        </authorList>
    </citation>
    <scope>NUCLEOTIDE SEQUENCE</scope>
    <source>
        <strain evidence="2">SING2019-196</strain>
    </source>
</reference>
<dbReference type="InterPro" id="IPR017451">
    <property type="entry name" value="F-box-assoc_interact_dom"/>
</dbReference>
<dbReference type="Pfam" id="PF00646">
    <property type="entry name" value="F-box"/>
    <property type="match status" value="1"/>
</dbReference>
<evidence type="ECO:0000313" key="3">
    <source>
        <dbReference type="Proteomes" id="UP001279734"/>
    </source>
</evidence>
<dbReference type="InterPro" id="IPR036047">
    <property type="entry name" value="F-box-like_dom_sf"/>
</dbReference>
<dbReference type="SUPFAM" id="SSF81383">
    <property type="entry name" value="F-box domain"/>
    <property type="match status" value="1"/>
</dbReference>
<dbReference type="EMBL" id="BSYO01000016">
    <property type="protein sequence ID" value="GMH15983.1"/>
    <property type="molecule type" value="Genomic_DNA"/>
</dbReference>
<dbReference type="PANTHER" id="PTHR31672">
    <property type="entry name" value="BNACNNG10540D PROTEIN"/>
    <property type="match status" value="1"/>
</dbReference>
<evidence type="ECO:0000259" key="1">
    <source>
        <dbReference type="PROSITE" id="PS50181"/>
    </source>
</evidence>
<keyword evidence="3" id="KW-1185">Reference proteome</keyword>
<sequence length="372" mass="43097">MMSSQYLPEDILSNILSRLPVQSLLRFRSVCKFWYALIGSPSFKEEHYHHAASKNDGQLLVEHEIRNRVKCSLLDNILHVSKYLDFPMEFTNSSTILGVCNGIVLISLNGVDKIVLWNPAIREVRVLPNNLRREEKVQRSRIGFGYDPKTNDYKVVRIFLYWDKKRRADCIDQSVEVYSLSTNMWREIKPSGIYGYGMFCEEAYACGAYHWLVYNHEDDGLFVLSFDMTNEVFYRTGFSLDASNKGRLWKLLTVNESIAIVLYKLVGFGECFDVWIRNHLSGDINEGYWTKKCSLKALCELGRSVEKPLLFWKNGLFLVESGAGNLTYCDTFNGKLRQIDVHFDDPLRVSNVFIYKESLFSLKTPEKSFEHS</sequence>
<evidence type="ECO:0000313" key="2">
    <source>
        <dbReference type="EMBL" id="GMH15983.1"/>
    </source>
</evidence>
<dbReference type="InterPro" id="IPR001810">
    <property type="entry name" value="F-box_dom"/>
</dbReference>
<dbReference type="PANTHER" id="PTHR31672:SF13">
    <property type="entry name" value="F-BOX PROTEIN CPR30-LIKE"/>
    <property type="match status" value="1"/>
</dbReference>
<dbReference type="Gene3D" id="1.20.1280.50">
    <property type="match status" value="1"/>
</dbReference>
<dbReference type="InterPro" id="IPR050796">
    <property type="entry name" value="SCF_F-box_component"/>
</dbReference>
<name>A0AAD3SR71_NEPGR</name>
<feature type="domain" description="F-box" evidence="1">
    <location>
        <begin position="1"/>
        <end position="51"/>
    </location>
</feature>
<dbReference type="AlphaFoldDB" id="A0AAD3SR71"/>
<organism evidence="2 3">
    <name type="scientific">Nepenthes gracilis</name>
    <name type="common">Slender pitcher plant</name>
    <dbReference type="NCBI Taxonomy" id="150966"/>
    <lineage>
        <taxon>Eukaryota</taxon>
        <taxon>Viridiplantae</taxon>
        <taxon>Streptophyta</taxon>
        <taxon>Embryophyta</taxon>
        <taxon>Tracheophyta</taxon>
        <taxon>Spermatophyta</taxon>
        <taxon>Magnoliopsida</taxon>
        <taxon>eudicotyledons</taxon>
        <taxon>Gunneridae</taxon>
        <taxon>Pentapetalae</taxon>
        <taxon>Caryophyllales</taxon>
        <taxon>Nepenthaceae</taxon>
        <taxon>Nepenthes</taxon>
    </lineage>
</organism>
<comment type="caution">
    <text evidence="2">The sequence shown here is derived from an EMBL/GenBank/DDBJ whole genome shotgun (WGS) entry which is preliminary data.</text>
</comment>
<gene>
    <name evidence="2" type="ORF">Nepgr_017824</name>
</gene>
<dbReference type="PROSITE" id="PS50181">
    <property type="entry name" value="FBOX"/>
    <property type="match status" value="1"/>
</dbReference>
<dbReference type="Pfam" id="PF07734">
    <property type="entry name" value="FBA_1"/>
    <property type="match status" value="1"/>
</dbReference>
<dbReference type="Proteomes" id="UP001279734">
    <property type="component" value="Unassembled WGS sequence"/>
</dbReference>
<dbReference type="NCBIfam" id="TIGR01640">
    <property type="entry name" value="F_box_assoc_1"/>
    <property type="match status" value="1"/>
</dbReference>
<dbReference type="InterPro" id="IPR006527">
    <property type="entry name" value="F-box-assoc_dom_typ1"/>
</dbReference>